<dbReference type="PANTHER" id="PTHR37292:SF2">
    <property type="entry name" value="DUF262 DOMAIN-CONTAINING PROTEIN"/>
    <property type="match status" value="1"/>
</dbReference>
<dbReference type="RefSeq" id="WP_141169078.1">
    <property type="nucleotide sequence ID" value="NZ_CP041185.1"/>
</dbReference>
<evidence type="ECO:0000313" key="3">
    <source>
        <dbReference type="EMBL" id="QDG69599.1"/>
    </source>
</evidence>
<dbReference type="OrthoDB" id="9798761at2"/>
<evidence type="ECO:0000259" key="2">
    <source>
        <dbReference type="Pfam" id="PF03235"/>
    </source>
</evidence>
<accession>A0A4Y6R9Q3</accession>
<protein>
    <submittedName>
        <fullName evidence="3">DUF262 domain-containing protein</fullName>
    </submittedName>
</protein>
<dbReference type="AlphaFoldDB" id="A0A4Y6R9Q3"/>
<evidence type="ECO:0000256" key="1">
    <source>
        <dbReference type="SAM" id="MobiDB-lite"/>
    </source>
</evidence>
<dbReference type="Proteomes" id="UP000316665">
    <property type="component" value="Chromosome"/>
</dbReference>
<gene>
    <name evidence="3" type="ORF">FJQ89_03600</name>
</gene>
<feature type="region of interest" description="Disordered" evidence="1">
    <location>
        <begin position="716"/>
        <end position="735"/>
    </location>
</feature>
<dbReference type="EMBL" id="CP041185">
    <property type="protein sequence ID" value="QDG69599.1"/>
    <property type="molecule type" value="Genomic_DNA"/>
</dbReference>
<keyword evidence="4" id="KW-1185">Reference proteome</keyword>
<proteinExistence type="predicted"/>
<organism evidence="3 4">
    <name type="scientific">Janthinobacterium tructae</name>
    <dbReference type="NCBI Taxonomy" id="2590869"/>
    <lineage>
        <taxon>Bacteria</taxon>
        <taxon>Pseudomonadati</taxon>
        <taxon>Pseudomonadota</taxon>
        <taxon>Betaproteobacteria</taxon>
        <taxon>Burkholderiales</taxon>
        <taxon>Oxalobacteraceae</taxon>
        <taxon>Janthinobacterium</taxon>
    </lineage>
</organism>
<name>A0A4Y6R9Q3_9BURK</name>
<feature type="compositionally biased region" description="Basic and acidic residues" evidence="1">
    <location>
        <begin position="716"/>
        <end position="732"/>
    </location>
</feature>
<sequence>MKLNDTGRDGQSNYLLTLEEIVSWQINDTLPRRENGNNVPIYAELPALQRGAVWKAAKVEAFWDSLIRGFPIGSLLLSPYDERLGHAEYKLGNNTAQINQGSRFHLLDGQQRATAVALGFLDVWANPQYSEGPALWLDLGNNSPGGDRAFLFRLLTRSHPWGYSARDPETRLKHAQIRSALACFRKVAQDPAARGATLPLQLAWPWDAVCPMPVSILLKAAVHADWHAELLRLLSALPMWHDGAMVNDGSSLVDQWKKALEGEFRPRLEWIIDALSAELRMRTIPAIIMRERALPMEMQEINSQERSEPSVDAVETLFVRINTAGVPLSTEDLIYSSLKAVWPGATLALESLLGKQRIVAPEHMVTFLYRLHLAFSEDRNNDKAPSMPDVASFRSALKDPAKLDAFQDFVVERARLGTITQLFDLVRLTGPDDKSAWKLPPTLAASIFSGGKGLELLFISAAWILRLEKAGIRIAQLSTKQQRRSLGFLMAMAEFAESPEQCVARLWEALHSIADDKLLPDFFNAKRYQLLLPIHNGGLVMLPLVPPAVLAEVIRCRVTAGQKGFPGPNHADFWRSESLWTHYYSRLVPDNFSQLESGLRVWLQEQKLDGTDTHATDAATLTGRRHLAWQRFFDRLWDKRALVDYAQRGWLMRWFPDYDPTLPGQMEDVNRPWDYDHIHPQALRCNEAPGAIRDWHRSLGNLRAWPLELNRADQKDAPADKLDAAPDQDDRNFGMNAGTDVRKASFIEEDHEWPFWRDSVPAGSQFDPRYLAKYPDFEHAGRALILATTSRFCSIYAHWFDQLALGELQRE</sequence>
<dbReference type="KEGG" id="jas:FJQ89_03600"/>
<dbReference type="PANTHER" id="PTHR37292">
    <property type="entry name" value="VNG6097C"/>
    <property type="match status" value="1"/>
</dbReference>
<evidence type="ECO:0000313" key="4">
    <source>
        <dbReference type="Proteomes" id="UP000316665"/>
    </source>
</evidence>
<dbReference type="InterPro" id="IPR004919">
    <property type="entry name" value="GmrSD_N"/>
</dbReference>
<reference evidence="3 4" key="1">
    <citation type="submission" date="2019-06" db="EMBL/GenBank/DDBJ databases">
        <title>Complete genome sequence of Janthinobacterium sp. SNU WT3 isolated from diseased rainbow trout.</title>
        <authorList>
            <person name="Oh W.T."/>
            <person name="Park S.C."/>
        </authorList>
    </citation>
    <scope>NUCLEOTIDE SEQUENCE [LARGE SCALE GENOMIC DNA]</scope>
    <source>
        <strain evidence="3 4">SNU WT3</strain>
    </source>
</reference>
<dbReference type="Pfam" id="PF03235">
    <property type="entry name" value="GmrSD_N"/>
    <property type="match status" value="1"/>
</dbReference>
<feature type="domain" description="GmrSD restriction endonucleases N-terminal" evidence="2">
    <location>
        <begin position="42"/>
        <end position="189"/>
    </location>
</feature>